<sequence>MAFCKISLALILCLALAVGLAHAEDSRKKFLDAHNSARAEEGVEPLVWDQKVASYARDYAEQRKGDCQLQHSDGPYGENIAWSSTENLLEKDAVKMWVE</sequence>
<accession>A0ACC1XTY2</accession>
<reference evidence="1 2" key="1">
    <citation type="journal article" date="2023" name="Science">
        <title>Complex scaffold remodeling in plant triterpene biosynthesis.</title>
        <authorList>
            <person name="De La Pena R."/>
            <person name="Hodgson H."/>
            <person name="Liu J.C."/>
            <person name="Stephenson M.J."/>
            <person name="Martin A.C."/>
            <person name="Owen C."/>
            <person name="Harkess A."/>
            <person name="Leebens-Mack J."/>
            <person name="Jimenez L.E."/>
            <person name="Osbourn A."/>
            <person name="Sattely E.S."/>
        </authorList>
    </citation>
    <scope>NUCLEOTIDE SEQUENCE [LARGE SCALE GENOMIC DNA]</scope>
    <source>
        <strain evidence="2">cv. JPN11</strain>
        <tissue evidence="1">Leaf</tissue>
    </source>
</reference>
<evidence type="ECO:0000313" key="1">
    <source>
        <dbReference type="EMBL" id="KAJ4714377.1"/>
    </source>
</evidence>
<comment type="caution">
    <text evidence="1">The sequence shown here is derived from an EMBL/GenBank/DDBJ whole genome shotgun (WGS) entry which is preliminary data.</text>
</comment>
<name>A0ACC1XTY2_MELAZ</name>
<evidence type="ECO:0000313" key="2">
    <source>
        <dbReference type="Proteomes" id="UP001164539"/>
    </source>
</evidence>
<dbReference type="EMBL" id="CM051400">
    <property type="protein sequence ID" value="KAJ4714377.1"/>
    <property type="molecule type" value="Genomic_DNA"/>
</dbReference>
<organism evidence="1 2">
    <name type="scientific">Melia azedarach</name>
    <name type="common">Chinaberry tree</name>
    <dbReference type="NCBI Taxonomy" id="155640"/>
    <lineage>
        <taxon>Eukaryota</taxon>
        <taxon>Viridiplantae</taxon>
        <taxon>Streptophyta</taxon>
        <taxon>Embryophyta</taxon>
        <taxon>Tracheophyta</taxon>
        <taxon>Spermatophyta</taxon>
        <taxon>Magnoliopsida</taxon>
        <taxon>eudicotyledons</taxon>
        <taxon>Gunneridae</taxon>
        <taxon>Pentapetalae</taxon>
        <taxon>rosids</taxon>
        <taxon>malvids</taxon>
        <taxon>Sapindales</taxon>
        <taxon>Meliaceae</taxon>
        <taxon>Melia</taxon>
    </lineage>
</organism>
<gene>
    <name evidence="1" type="ORF">OWV82_012874</name>
</gene>
<keyword evidence="2" id="KW-1185">Reference proteome</keyword>
<protein>
    <submittedName>
        <fullName evidence="1">Uncharacterized protein</fullName>
    </submittedName>
</protein>
<proteinExistence type="predicted"/>
<dbReference type="Proteomes" id="UP001164539">
    <property type="component" value="Chromosome 7"/>
</dbReference>